<dbReference type="Proteomes" id="UP000275385">
    <property type="component" value="Unassembled WGS sequence"/>
</dbReference>
<sequence>MSRHESSHPPRREMSSPTGPALQALTTPFVPPPNCADQFTTTSIMSSYTSGTKSGDSVIPFLASDPADPRFSACQPSGWDWNLGSDFQFSPAVCPSGWTAYNLGGTVYQGQFTTAYCCSSGFTYTTIDGYRPGSPGEGISTEACFATMTDSPAAPTATTASSPGPSFRVHNAWHISWAATDISSLSPIPPSFSTCGVLPVIPSWAPGATVEPVKCHTPDEGGLPSGPGFMFVLIGLPVGGFLVLVAICWLCFRQCRRRRRALRAMKDKAVVMMPIDNGQSDVPQAVGKQGI</sequence>
<keyword evidence="2" id="KW-1133">Transmembrane helix</keyword>
<dbReference type="EMBL" id="QVQW01000067">
    <property type="protein sequence ID" value="RKU41818.1"/>
    <property type="molecule type" value="Genomic_DNA"/>
</dbReference>
<comment type="caution">
    <text evidence="3">The sequence shown here is derived from an EMBL/GenBank/DDBJ whole genome shotgun (WGS) entry which is preliminary data.</text>
</comment>
<dbReference type="OrthoDB" id="4364105at2759"/>
<organism evidence="3 4">
    <name type="scientific">Coniochaeta pulveracea</name>
    <dbReference type="NCBI Taxonomy" id="177199"/>
    <lineage>
        <taxon>Eukaryota</taxon>
        <taxon>Fungi</taxon>
        <taxon>Dikarya</taxon>
        <taxon>Ascomycota</taxon>
        <taxon>Pezizomycotina</taxon>
        <taxon>Sordariomycetes</taxon>
        <taxon>Sordariomycetidae</taxon>
        <taxon>Coniochaetales</taxon>
        <taxon>Coniochaetaceae</taxon>
        <taxon>Coniochaeta</taxon>
    </lineage>
</organism>
<protein>
    <submittedName>
        <fullName evidence="3">Uncharacterized protein</fullName>
    </submittedName>
</protein>
<reference evidence="3 4" key="1">
    <citation type="submission" date="2018-08" db="EMBL/GenBank/DDBJ databases">
        <title>Draft genome of the lignicolous fungus Coniochaeta pulveracea.</title>
        <authorList>
            <person name="Borstlap C.J."/>
            <person name="De Witt R.N."/>
            <person name="Botha A."/>
            <person name="Volschenk H."/>
        </authorList>
    </citation>
    <scope>NUCLEOTIDE SEQUENCE [LARGE SCALE GENOMIC DNA]</scope>
    <source>
        <strain evidence="3 4">CAB683</strain>
    </source>
</reference>
<proteinExistence type="predicted"/>
<keyword evidence="4" id="KW-1185">Reference proteome</keyword>
<evidence type="ECO:0000313" key="3">
    <source>
        <dbReference type="EMBL" id="RKU41818.1"/>
    </source>
</evidence>
<evidence type="ECO:0000256" key="2">
    <source>
        <dbReference type="SAM" id="Phobius"/>
    </source>
</evidence>
<feature type="region of interest" description="Disordered" evidence="1">
    <location>
        <begin position="1"/>
        <end position="27"/>
    </location>
</feature>
<dbReference type="AlphaFoldDB" id="A0A420Y1T7"/>
<keyword evidence="2" id="KW-0472">Membrane</keyword>
<gene>
    <name evidence="3" type="ORF">DL546_003840</name>
</gene>
<name>A0A420Y1T7_9PEZI</name>
<feature type="compositionally biased region" description="Basic and acidic residues" evidence="1">
    <location>
        <begin position="1"/>
        <end position="14"/>
    </location>
</feature>
<evidence type="ECO:0000313" key="4">
    <source>
        <dbReference type="Proteomes" id="UP000275385"/>
    </source>
</evidence>
<keyword evidence="2" id="KW-0812">Transmembrane</keyword>
<evidence type="ECO:0000256" key="1">
    <source>
        <dbReference type="SAM" id="MobiDB-lite"/>
    </source>
</evidence>
<feature type="transmembrane region" description="Helical" evidence="2">
    <location>
        <begin position="228"/>
        <end position="252"/>
    </location>
</feature>
<accession>A0A420Y1T7</accession>